<dbReference type="SUPFAM" id="SSF55811">
    <property type="entry name" value="Nudix"/>
    <property type="match status" value="1"/>
</dbReference>
<dbReference type="Pfam" id="PF00293">
    <property type="entry name" value="NUDIX"/>
    <property type="match status" value="1"/>
</dbReference>
<sequence length="154" mass="17214">MRQELRVAAYAVCVRDGQILLARWVARDGTRRWTLPGGGMEHGEDPYDTVVREGEEETGYAVDPVALLGVDSVKRLYPRRFGAPADLHGLRLFYEARITGGELRYETDGSTDMAAWHDLAAVPDLDRAGLVDVGLRLWRERPAVGRVTDLGEHR</sequence>
<accession>A0ABW0UJ51</accession>
<dbReference type="PANTHER" id="PTHR43046">
    <property type="entry name" value="GDP-MANNOSE MANNOSYL HYDROLASE"/>
    <property type="match status" value="1"/>
</dbReference>
<comment type="caution">
    <text evidence="6">The sequence shown here is derived from an EMBL/GenBank/DDBJ whole genome shotgun (WGS) entry which is preliminary data.</text>
</comment>
<protein>
    <submittedName>
        <fullName evidence="6">NUDIX hydrolase</fullName>
    </submittedName>
</protein>
<reference evidence="7" key="1">
    <citation type="journal article" date="2019" name="Int. J. Syst. Evol. Microbiol.">
        <title>The Global Catalogue of Microorganisms (GCM) 10K type strain sequencing project: providing services to taxonomists for standard genome sequencing and annotation.</title>
        <authorList>
            <consortium name="The Broad Institute Genomics Platform"/>
            <consortium name="The Broad Institute Genome Sequencing Center for Infectious Disease"/>
            <person name="Wu L."/>
            <person name="Ma J."/>
        </authorList>
    </citation>
    <scope>NUCLEOTIDE SEQUENCE [LARGE SCALE GENOMIC DNA]</scope>
    <source>
        <strain evidence="7">CGMCC 4.7248</strain>
    </source>
</reference>
<keyword evidence="3 4" id="KW-0378">Hydrolase</keyword>
<evidence type="ECO:0000256" key="2">
    <source>
        <dbReference type="ARBA" id="ARBA00005582"/>
    </source>
</evidence>
<organism evidence="6 7">
    <name type="scientific">Streptomyces bullii</name>
    <dbReference type="NCBI Taxonomy" id="349910"/>
    <lineage>
        <taxon>Bacteria</taxon>
        <taxon>Bacillati</taxon>
        <taxon>Actinomycetota</taxon>
        <taxon>Actinomycetes</taxon>
        <taxon>Kitasatosporales</taxon>
        <taxon>Streptomycetaceae</taxon>
        <taxon>Streptomyces</taxon>
    </lineage>
</organism>
<dbReference type="InterPro" id="IPR015797">
    <property type="entry name" value="NUDIX_hydrolase-like_dom_sf"/>
</dbReference>
<dbReference type="PRINTS" id="PR00502">
    <property type="entry name" value="NUDIXFAMILY"/>
</dbReference>
<keyword evidence="7" id="KW-1185">Reference proteome</keyword>
<evidence type="ECO:0000256" key="1">
    <source>
        <dbReference type="ARBA" id="ARBA00001946"/>
    </source>
</evidence>
<dbReference type="PROSITE" id="PS51462">
    <property type="entry name" value="NUDIX"/>
    <property type="match status" value="1"/>
</dbReference>
<comment type="cofactor">
    <cofactor evidence="1">
        <name>Mg(2+)</name>
        <dbReference type="ChEBI" id="CHEBI:18420"/>
    </cofactor>
</comment>
<evidence type="ECO:0000256" key="4">
    <source>
        <dbReference type="RuleBase" id="RU003476"/>
    </source>
</evidence>
<evidence type="ECO:0000313" key="7">
    <source>
        <dbReference type="Proteomes" id="UP001596154"/>
    </source>
</evidence>
<dbReference type="PANTHER" id="PTHR43046:SF16">
    <property type="entry name" value="ADP-RIBOSE PYROPHOSPHATASE YJHB-RELATED"/>
    <property type="match status" value="1"/>
</dbReference>
<dbReference type="GO" id="GO:0016787">
    <property type="term" value="F:hydrolase activity"/>
    <property type="evidence" value="ECO:0007669"/>
    <property type="project" value="UniProtKB-KW"/>
</dbReference>
<dbReference type="EMBL" id="JBHSNY010000001">
    <property type="protein sequence ID" value="MFC5632642.1"/>
    <property type="molecule type" value="Genomic_DNA"/>
</dbReference>
<evidence type="ECO:0000313" key="6">
    <source>
        <dbReference type="EMBL" id="MFC5632642.1"/>
    </source>
</evidence>
<dbReference type="Gene3D" id="3.90.79.10">
    <property type="entry name" value="Nucleoside Triphosphate Pyrophosphohydrolase"/>
    <property type="match status" value="1"/>
</dbReference>
<evidence type="ECO:0000259" key="5">
    <source>
        <dbReference type="PROSITE" id="PS51462"/>
    </source>
</evidence>
<dbReference type="PROSITE" id="PS00893">
    <property type="entry name" value="NUDIX_BOX"/>
    <property type="match status" value="1"/>
</dbReference>
<comment type="similarity">
    <text evidence="2 4">Belongs to the Nudix hydrolase family.</text>
</comment>
<dbReference type="CDD" id="cd02883">
    <property type="entry name" value="NUDIX_Hydrolase"/>
    <property type="match status" value="1"/>
</dbReference>
<name>A0ABW0UJ51_9ACTN</name>
<dbReference type="InterPro" id="IPR020084">
    <property type="entry name" value="NUDIX_hydrolase_CS"/>
</dbReference>
<gene>
    <name evidence="6" type="ORF">ACFPZJ_02325</name>
</gene>
<evidence type="ECO:0000256" key="3">
    <source>
        <dbReference type="ARBA" id="ARBA00022801"/>
    </source>
</evidence>
<dbReference type="InterPro" id="IPR000086">
    <property type="entry name" value="NUDIX_hydrolase_dom"/>
</dbReference>
<dbReference type="Proteomes" id="UP001596154">
    <property type="component" value="Unassembled WGS sequence"/>
</dbReference>
<proteinExistence type="inferred from homology"/>
<feature type="domain" description="Nudix hydrolase" evidence="5">
    <location>
        <begin position="4"/>
        <end position="139"/>
    </location>
</feature>
<dbReference type="RefSeq" id="WP_381016395.1">
    <property type="nucleotide sequence ID" value="NZ_JBHSNY010000001.1"/>
</dbReference>
<dbReference type="InterPro" id="IPR020476">
    <property type="entry name" value="Nudix_hydrolase"/>
</dbReference>